<keyword evidence="4 9" id="KW-0808">Transferase</keyword>
<evidence type="ECO:0000256" key="2">
    <source>
        <dbReference type="ARBA" id="ARBA00010323"/>
    </source>
</evidence>
<evidence type="ECO:0000313" key="12">
    <source>
        <dbReference type="Proteomes" id="UP000183469"/>
    </source>
</evidence>
<dbReference type="InterPro" id="IPR004299">
    <property type="entry name" value="MBOAT_fam"/>
</dbReference>
<evidence type="ECO:0000256" key="10">
    <source>
        <dbReference type="SAM" id="Phobius"/>
    </source>
</evidence>
<gene>
    <name evidence="11" type="ORF">SAMN05660648_02550</name>
</gene>
<reference evidence="11 12" key="1">
    <citation type="submission" date="2016-10" db="EMBL/GenBank/DDBJ databases">
        <authorList>
            <person name="de Groot N.N."/>
        </authorList>
    </citation>
    <scope>NUCLEOTIDE SEQUENCE [LARGE SCALE GENOMIC DNA]</scope>
    <source>
        <strain evidence="11 12">DSM 2872</strain>
    </source>
</reference>
<evidence type="ECO:0000256" key="7">
    <source>
        <dbReference type="ARBA" id="ARBA00023136"/>
    </source>
</evidence>
<name>A0A1H3ZRG2_SELRU</name>
<accession>A0A1H3ZRG2</accession>
<keyword evidence="5 10" id="KW-0812">Transmembrane</keyword>
<comment type="similarity">
    <text evidence="2 9">Belongs to the membrane-bound acyltransferase family.</text>
</comment>
<dbReference type="PANTHER" id="PTHR13285">
    <property type="entry name" value="ACYLTRANSFERASE"/>
    <property type="match status" value="1"/>
</dbReference>
<feature type="transmembrane region" description="Helical" evidence="10">
    <location>
        <begin position="115"/>
        <end position="134"/>
    </location>
</feature>
<dbReference type="EMBL" id="FNQG01000012">
    <property type="protein sequence ID" value="SEA25981.1"/>
    <property type="molecule type" value="Genomic_DNA"/>
</dbReference>
<dbReference type="Pfam" id="PF03062">
    <property type="entry name" value="MBOAT"/>
    <property type="match status" value="1"/>
</dbReference>
<dbReference type="PANTHER" id="PTHR13285:SF23">
    <property type="entry name" value="TEICHOIC ACID D-ALANYLTRANSFERASE"/>
    <property type="match status" value="1"/>
</dbReference>
<evidence type="ECO:0000256" key="4">
    <source>
        <dbReference type="ARBA" id="ARBA00022679"/>
    </source>
</evidence>
<feature type="transmembrane region" description="Helical" evidence="10">
    <location>
        <begin position="459"/>
        <end position="478"/>
    </location>
</feature>
<proteinExistence type="inferred from homology"/>
<sequence>MLFNSYPFIFVYLPVVFAAFFLTAKYVSHRAATFVLVSASFIFYGYWDYHYVPLLFASITFNYLIGKQISRAAKRKLWLVLGLAVNIALLGYFKYTDFFLTTVNDLSGSNFDLPHIILPLGISFFTFTQSAYLVDAYRNEAAQHNFLTYCEFVTIFPHLIAGPIINHKKILPQFTAAETFHINIENVAMGMTLFAMGLAKKVLIADNLAPIANDVFSRADGLTFLEAWIGAISYTFQLYFDFSGYSEMAIGLGLMFNLKLPINFNSPYQARSIIDFWRRWHMTLGTWVKDYLYIPMGGNRHGELKKMRNLFASMLIIGLWHGAGWTFIIWGGLHGLFLMINHQWQRLKINLPEGINWGLTFLCVVVCWVFFRADTSRHAIAVLTAMTDIHNICLPSGGFYEHHLAFLSSCGVEFVKWPMPGSLFNIMASLGLLSLVLALCPNPQTLLTALHNHPRRLEALASVLGIVIAFTLLAIGHIESEFLYFQF</sequence>
<keyword evidence="7 9" id="KW-0472">Membrane</keyword>
<feature type="transmembrane region" description="Helical" evidence="10">
    <location>
        <begin position="53"/>
        <end position="70"/>
    </location>
</feature>
<dbReference type="AlphaFoldDB" id="A0A1H3ZRG2"/>
<evidence type="ECO:0000256" key="9">
    <source>
        <dbReference type="PIRNR" id="PIRNR016636"/>
    </source>
</evidence>
<feature type="transmembrane region" description="Helical" evidence="10">
    <location>
        <begin position="6"/>
        <end position="24"/>
    </location>
</feature>
<dbReference type="PIRSF" id="PIRSF016636">
    <property type="entry name" value="AlgI_DltB"/>
    <property type="match status" value="1"/>
</dbReference>
<dbReference type="GO" id="GO:0042121">
    <property type="term" value="P:alginic acid biosynthetic process"/>
    <property type="evidence" value="ECO:0007669"/>
    <property type="project" value="InterPro"/>
</dbReference>
<protein>
    <submittedName>
        <fullName evidence="11">Alginate O-acetyltransferase complex protein AlgI</fullName>
    </submittedName>
</protein>
<dbReference type="RefSeq" id="WP_074673094.1">
    <property type="nucleotide sequence ID" value="NZ_FNQG01000012.1"/>
</dbReference>
<evidence type="ECO:0000256" key="1">
    <source>
        <dbReference type="ARBA" id="ARBA00004651"/>
    </source>
</evidence>
<organism evidence="11 12">
    <name type="scientific">Selenomonas ruminantium</name>
    <dbReference type="NCBI Taxonomy" id="971"/>
    <lineage>
        <taxon>Bacteria</taxon>
        <taxon>Bacillati</taxon>
        <taxon>Bacillota</taxon>
        <taxon>Negativicutes</taxon>
        <taxon>Selenomonadales</taxon>
        <taxon>Selenomonadaceae</taxon>
        <taxon>Selenomonas</taxon>
    </lineage>
</organism>
<dbReference type="OrthoDB" id="9805788at2"/>
<keyword evidence="6 10" id="KW-1133">Transmembrane helix</keyword>
<dbReference type="Proteomes" id="UP000183469">
    <property type="component" value="Unassembled WGS sequence"/>
</dbReference>
<dbReference type="InterPro" id="IPR028362">
    <property type="entry name" value="AlgI"/>
</dbReference>
<evidence type="ECO:0000256" key="3">
    <source>
        <dbReference type="ARBA" id="ARBA00022475"/>
    </source>
</evidence>
<dbReference type="PIRSF" id="PIRSF500217">
    <property type="entry name" value="AlgI"/>
    <property type="match status" value="1"/>
</dbReference>
<evidence type="ECO:0000313" key="11">
    <source>
        <dbReference type="EMBL" id="SEA25981.1"/>
    </source>
</evidence>
<feature type="transmembrane region" description="Helical" evidence="10">
    <location>
        <begin position="422"/>
        <end position="439"/>
    </location>
</feature>
<dbReference type="InterPro" id="IPR051085">
    <property type="entry name" value="MB_O-acyltransferase"/>
</dbReference>
<keyword evidence="3 9" id="KW-1003">Cell membrane</keyword>
<evidence type="ECO:0000256" key="8">
    <source>
        <dbReference type="ARBA" id="ARBA00023315"/>
    </source>
</evidence>
<evidence type="ECO:0000256" key="5">
    <source>
        <dbReference type="ARBA" id="ARBA00022692"/>
    </source>
</evidence>
<feature type="transmembrane region" description="Helical" evidence="10">
    <location>
        <begin position="77"/>
        <end position="95"/>
    </location>
</feature>
<dbReference type="GO" id="GO:0016746">
    <property type="term" value="F:acyltransferase activity"/>
    <property type="evidence" value="ECO:0007669"/>
    <property type="project" value="UniProtKB-KW"/>
</dbReference>
<dbReference type="GO" id="GO:0005886">
    <property type="term" value="C:plasma membrane"/>
    <property type="evidence" value="ECO:0007669"/>
    <property type="project" value="UniProtKB-SubCell"/>
</dbReference>
<feature type="transmembrane region" description="Helical" evidence="10">
    <location>
        <begin position="354"/>
        <end position="371"/>
    </location>
</feature>
<feature type="transmembrane region" description="Helical" evidence="10">
    <location>
        <begin position="310"/>
        <end position="334"/>
    </location>
</feature>
<comment type="subcellular location">
    <subcellularLocation>
        <location evidence="1">Cell membrane</location>
        <topology evidence="1">Multi-pass membrane protein</topology>
    </subcellularLocation>
</comment>
<keyword evidence="8 9" id="KW-0012">Acyltransferase</keyword>
<dbReference type="InterPro" id="IPR024194">
    <property type="entry name" value="Ac/AlaTfrase_AlgI/DltB"/>
</dbReference>
<evidence type="ECO:0000256" key="6">
    <source>
        <dbReference type="ARBA" id="ARBA00022989"/>
    </source>
</evidence>